<keyword evidence="4 7" id="KW-0269">Exonuclease</keyword>
<evidence type="ECO:0000313" key="7">
    <source>
        <dbReference type="EMBL" id="QTX31561.1"/>
    </source>
</evidence>
<dbReference type="InterPro" id="IPR038763">
    <property type="entry name" value="DHH_sf"/>
</dbReference>
<dbReference type="PANTHER" id="PTHR30255">
    <property type="entry name" value="SINGLE-STRANDED-DNA-SPECIFIC EXONUCLEASE RECJ"/>
    <property type="match status" value="1"/>
</dbReference>
<comment type="similarity">
    <text evidence="1">Belongs to the RecJ family.</text>
</comment>
<dbReference type="Proteomes" id="UP000671879">
    <property type="component" value="Chromosome"/>
</dbReference>
<dbReference type="Gene3D" id="3.90.1640.30">
    <property type="match status" value="1"/>
</dbReference>
<evidence type="ECO:0000259" key="5">
    <source>
        <dbReference type="Pfam" id="PF01368"/>
    </source>
</evidence>
<evidence type="ECO:0000256" key="4">
    <source>
        <dbReference type="ARBA" id="ARBA00022839"/>
    </source>
</evidence>
<organism evidence="7 8">
    <name type="scientific">Aminithiophilus ramosus</name>
    <dbReference type="NCBI Taxonomy" id="3029084"/>
    <lineage>
        <taxon>Bacteria</taxon>
        <taxon>Thermotogati</taxon>
        <taxon>Synergistota</taxon>
        <taxon>Synergistia</taxon>
        <taxon>Synergistales</taxon>
        <taxon>Aminithiophilaceae</taxon>
        <taxon>Aminithiophilus</taxon>
    </lineage>
</organism>
<reference evidence="8" key="1">
    <citation type="submission" date="2021-04" db="EMBL/GenBank/DDBJ databases">
        <title>A novel Synergistetes isolate from a pyrite-forming mixed culture.</title>
        <authorList>
            <person name="Bunk B."/>
            <person name="Sproer C."/>
            <person name="Spring S."/>
            <person name="Pester M."/>
        </authorList>
    </citation>
    <scope>NUCLEOTIDE SEQUENCE [LARGE SCALE GENOMIC DNA]</scope>
    <source>
        <strain evidence="8">J.5.4.2-T.3.5.2</strain>
    </source>
</reference>
<dbReference type="Gene3D" id="2.40.50.460">
    <property type="match status" value="1"/>
</dbReference>
<dbReference type="EMBL" id="CP072943">
    <property type="protein sequence ID" value="QTX31561.1"/>
    <property type="molecule type" value="Genomic_DNA"/>
</dbReference>
<accession>A0A9Q7A5M0</accession>
<dbReference type="InterPro" id="IPR041122">
    <property type="entry name" value="RecJ_OB"/>
</dbReference>
<evidence type="ECO:0000259" key="6">
    <source>
        <dbReference type="Pfam" id="PF17768"/>
    </source>
</evidence>
<dbReference type="InterPro" id="IPR051673">
    <property type="entry name" value="SSDNA_exonuclease_RecJ"/>
</dbReference>
<keyword evidence="3" id="KW-0378">Hydrolase</keyword>
<dbReference type="SUPFAM" id="SSF64182">
    <property type="entry name" value="DHH phosphoesterases"/>
    <property type="match status" value="1"/>
</dbReference>
<dbReference type="KEGG" id="aram:KAR29_09305"/>
<keyword evidence="2" id="KW-0540">Nuclease</keyword>
<dbReference type="InterPro" id="IPR001667">
    <property type="entry name" value="DDH_dom"/>
</dbReference>
<name>A0A9Q7A5M0_9BACT</name>
<feature type="domain" description="RecJ OB" evidence="6">
    <location>
        <begin position="447"/>
        <end position="543"/>
    </location>
</feature>
<dbReference type="Pfam" id="PF17768">
    <property type="entry name" value="RecJ_OB"/>
    <property type="match status" value="1"/>
</dbReference>
<dbReference type="AlphaFoldDB" id="A0A9Q7A5M0"/>
<dbReference type="GO" id="GO:0004527">
    <property type="term" value="F:exonuclease activity"/>
    <property type="evidence" value="ECO:0007669"/>
    <property type="project" value="UniProtKB-KW"/>
</dbReference>
<evidence type="ECO:0000256" key="3">
    <source>
        <dbReference type="ARBA" id="ARBA00022801"/>
    </source>
</evidence>
<dbReference type="PANTHER" id="PTHR30255:SF2">
    <property type="entry name" value="SINGLE-STRANDED-DNA-SPECIFIC EXONUCLEASE RECJ"/>
    <property type="match status" value="1"/>
</dbReference>
<feature type="domain" description="DDH" evidence="5">
    <location>
        <begin position="87"/>
        <end position="229"/>
    </location>
</feature>
<protein>
    <submittedName>
        <fullName evidence="7">Single-stranded DNA exonuclease RecJ</fullName>
    </submittedName>
</protein>
<keyword evidence="8" id="KW-1185">Reference proteome</keyword>
<gene>
    <name evidence="7" type="ORF">KAR29_09305</name>
</gene>
<evidence type="ECO:0000256" key="1">
    <source>
        <dbReference type="ARBA" id="ARBA00005915"/>
    </source>
</evidence>
<dbReference type="RefSeq" id="WP_274372728.1">
    <property type="nucleotide sequence ID" value="NZ_CP072943.1"/>
</dbReference>
<evidence type="ECO:0000313" key="8">
    <source>
        <dbReference type="Proteomes" id="UP000671879"/>
    </source>
</evidence>
<evidence type="ECO:0000256" key="2">
    <source>
        <dbReference type="ARBA" id="ARBA00022722"/>
    </source>
</evidence>
<dbReference type="Pfam" id="PF01368">
    <property type="entry name" value="DHH"/>
    <property type="match status" value="1"/>
</dbReference>
<proteinExistence type="inferred from homology"/>
<sequence length="548" mass="59382">MISLLERTSSLSLLRADVATEELARRLNCSPLTALLLQQRGVGGDQDGSARALLHPSLGAALAALHLGEGLDGARSALADLKRGSRLVVYGDYDVDGVASTVLAVEFGLLREARVRYYIPHRHSEGYGFHPEAARRILDEGCDFLIVLDCGSRDVEAVSLVSGAGVPVVVFDHHLDEGGRARPRALVNPQIDGDGEARRLCAAAVFWSALERLGVERGWLDERLDLVALASLADCVPLGALNRALVREGLERIRGGRRPGLAALLSSLGLDRRSLSVDDLVMRVIPCLNAAGRLDVADRAVAVLLGEGRDAESLVTLNRRRQLLSGQVHQEASSSMAEASRLVLSSEAWPVGVLSGVASRLCRERDCPVVLAAPVGDLMRGTLRLPDGGNAVEILSGLSDSLETWGGHRFAAGFSVRRGLWPEVQENLEVLLRDVEREPERIEALLVEPSEFRFDLLREIDALGPFGVGNPSPLFFCPWSGTERIAPLGRDGRHVKVERAGLSLLAFDGARLFGELTAPPEGLLYGVRENVWQGRRRLQFLVERVVAR</sequence>